<sequence length="392" mass="41200">MGDGAMCELLVDDHSELRHQSSGAEDLFSILETWEECMAGSSAHAAAMPACSQSSTGGSESAGAMAGARPTANNRRRAGDEGNGVGRGAPAQKKQKGSSTAAAQDVAAADEGGAKMSHIAVERNRRKQMNEHLAVLRSLMPCFYIKRGDQASIIGGVVDYIKELQQVLRSLEAKKHRKACAEQVLSPRPAMPAASPRPLLIKSTPPLSPRVAVPISPRTPTPGSPYKQPSGGGGGSGAAAGSRPPHPAAAAYMMPSPAMTPTTSSSSSSYAHDQQQQQHYPTTQLYLPTLDSLVTELAARAAGGRPAAAGLTLPDVKVEFAGPNLVLKTVSRRAPWQALKIIAALESLSLEILHVSVSTLDDTMVHSFTIKIGIECELSAEELVQEIQQTFL</sequence>
<keyword evidence="4" id="KW-0238">DNA-binding</keyword>
<keyword evidence="5" id="KW-0804">Transcription</keyword>
<dbReference type="EMBL" id="CM029038">
    <property type="protein sequence ID" value="KAG2649968.1"/>
    <property type="molecule type" value="Genomic_DNA"/>
</dbReference>
<dbReference type="InterPro" id="IPR044283">
    <property type="entry name" value="FAMA/SPEECHLESS/MUTE-like"/>
</dbReference>
<comment type="similarity">
    <text evidence="2">Belongs to the bHLH protein family.</text>
</comment>
<dbReference type="InterPro" id="IPR036638">
    <property type="entry name" value="HLH_DNA-bd_sf"/>
</dbReference>
<feature type="region of interest" description="Disordered" evidence="7">
    <location>
        <begin position="183"/>
        <end position="279"/>
    </location>
</feature>
<feature type="compositionally biased region" description="Low complexity" evidence="7">
    <location>
        <begin position="101"/>
        <end position="111"/>
    </location>
</feature>
<feature type="compositionally biased region" description="Low complexity" evidence="7">
    <location>
        <begin position="239"/>
        <end position="279"/>
    </location>
</feature>
<dbReference type="PANTHER" id="PTHR46684">
    <property type="entry name" value="TRANSCRIPTION FACTOR FAMA"/>
    <property type="match status" value="1"/>
</dbReference>
<dbReference type="GO" id="GO:0046983">
    <property type="term" value="F:protein dimerization activity"/>
    <property type="evidence" value="ECO:0007669"/>
    <property type="project" value="InterPro"/>
</dbReference>
<dbReference type="Pfam" id="PF22754">
    <property type="entry name" value="bHLH-TF_ACT-like_plant"/>
    <property type="match status" value="1"/>
</dbReference>
<dbReference type="Gene3D" id="4.10.280.10">
    <property type="entry name" value="Helix-loop-helix DNA-binding domain"/>
    <property type="match status" value="1"/>
</dbReference>
<keyword evidence="10" id="KW-1185">Reference proteome</keyword>
<proteinExistence type="inferred from homology"/>
<evidence type="ECO:0000256" key="3">
    <source>
        <dbReference type="ARBA" id="ARBA00023015"/>
    </source>
</evidence>
<comment type="caution">
    <text evidence="9">The sequence shown here is derived from an EMBL/GenBank/DDBJ whole genome shotgun (WGS) entry which is preliminary data.</text>
</comment>
<dbReference type="GO" id="GO:0003677">
    <property type="term" value="F:DNA binding"/>
    <property type="evidence" value="ECO:0007669"/>
    <property type="project" value="UniProtKB-KW"/>
</dbReference>
<keyword evidence="6" id="KW-0539">Nucleus</keyword>
<dbReference type="GO" id="GO:0005634">
    <property type="term" value="C:nucleus"/>
    <property type="evidence" value="ECO:0007669"/>
    <property type="project" value="UniProtKB-SubCell"/>
</dbReference>
<evidence type="ECO:0000256" key="2">
    <source>
        <dbReference type="ARBA" id="ARBA00005510"/>
    </source>
</evidence>
<feature type="region of interest" description="Disordered" evidence="7">
    <location>
        <begin position="50"/>
        <end position="112"/>
    </location>
</feature>
<dbReference type="SUPFAM" id="SSF47459">
    <property type="entry name" value="HLH, helix-loop-helix DNA-binding domain"/>
    <property type="match status" value="1"/>
</dbReference>
<evidence type="ECO:0000256" key="1">
    <source>
        <dbReference type="ARBA" id="ARBA00004123"/>
    </source>
</evidence>
<comment type="subcellular location">
    <subcellularLocation>
        <location evidence="1">Nucleus</location>
    </subcellularLocation>
</comment>
<evidence type="ECO:0000259" key="8">
    <source>
        <dbReference type="PROSITE" id="PS50888"/>
    </source>
</evidence>
<reference evidence="9" key="1">
    <citation type="submission" date="2020-05" db="EMBL/GenBank/DDBJ databases">
        <title>WGS assembly of Panicum virgatum.</title>
        <authorList>
            <person name="Lovell J.T."/>
            <person name="Jenkins J."/>
            <person name="Shu S."/>
            <person name="Juenger T.E."/>
            <person name="Schmutz J."/>
        </authorList>
    </citation>
    <scope>NUCLEOTIDE SEQUENCE</scope>
    <source>
        <strain evidence="9">AP13</strain>
    </source>
</reference>
<name>A0A8T0WSN4_PANVG</name>
<evidence type="ECO:0000256" key="4">
    <source>
        <dbReference type="ARBA" id="ARBA00023125"/>
    </source>
</evidence>
<dbReference type="PANTHER" id="PTHR46684:SF4">
    <property type="entry name" value="TRANSCRIPTION FACTOR SPEECHLESS"/>
    <property type="match status" value="1"/>
</dbReference>
<dbReference type="InterPro" id="IPR054502">
    <property type="entry name" value="bHLH-TF_ACT-like_plant"/>
</dbReference>
<feature type="domain" description="BHLH" evidence="8">
    <location>
        <begin position="113"/>
        <end position="164"/>
    </location>
</feature>
<protein>
    <recommendedName>
        <fullName evidence="8">BHLH domain-containing protein</fullName>
    </recommendedName>
</protein>
<evidence type="ECO:0000256" key="6">
    <source>
        <dbReference type="ARBA" id="ARBA00023242"/>
    </source>
</evidence>
<dbReference type="OrthoDB" id="675169at2759"/>
<evidence type="ECO:0000256" key="7">
    <source>
        <dbReference type="SAM" id="MobiDB-lite"/>
    </source>
</evidence>
<accession>A0A8T0WSN4</accession>
<dbReference type="GO" id="GO:0010052">
    <property type="term" value="P:guard cell differentiation"/>
    <property type="evidence" value="ECO:0007669"/>
    <property type="project" value="InterPro"/>
</dbReference>
<evidence type="ECO:0000313" key="9">
    <source>
        <dbReference type="EMBL" id="KAG2649968.1"/>
    </source>
</evidence>
<dbReference type="CDD" id="cd11448">
    <property type="entry name" value="bHLH_AtFAMA_like"/>
    <property type="match status" value="1"/>
</dbReference>
<dbReference type="GO" id="GO:0003700">
    <property type="term" value="F:DNA-binding transcription factor activity"/>
    <property type="evidence" value="ECO:0007669"/>
    <property type="project" value="InterPro"/>
</dbReference>
<evidence type="ECO:0000313" key="10">
    <source>
        <dbReference type="Proteomes" id="UP000823388"/>
    </source>
</evidence>
<organism evidence="9 10">
    <name type="scientific">Panicum virgatum</name>
    <name type="common">Blackwell switchgrass</name>
    <dbReference type="NCBI Taxonomy" id="38727"/>
    <lineage>
        <taxon>Eukaryota</taxon>
        <taxon>Viridiplantae</taxon>
        <taxon>Streptophyta</taxon>
        <taxon>Embryophyta</taxon>
        <taxon>Tracheophyta</taxon>
        <taxon>Spermatophyta</taxon>
        <taxon>Magnoliopsida</taxon>
        <taxon>Liliopsida</taxon>
        <taxon>Poales</taxon>
        <taxon>Poaceae</taxon>
        <taxon>PACMAD clade</taxon>
        <taxon>Panicoideae</taxon>
        <taxon>Panicodae</taxon>
        <taxon>Paniceae</taxon>
        <taxon>Panicinae</taxon>
        <taxon>Panicum</taxon>
        <taxon>Panicum sect. Hiantes</taxon>
    </lineage>
</organism>
<dbReference type="AlphaFoldDB" id="A0A8T0WSN4"/>
<dbReference type="GO" id="GO:0045893">
    <property type="term" value="P:positive regulation of DNA-templated transcription"/>
    <property type="evidence" value="ECO:0007669"/>
    <property type="project" value="TreeGrafter"/>
</dbReference>
<feature type="compositionally biased region" description="Low complexity" evidence="7">
    <location>
        <begin position="50"/>
        <end position="68"/>
    </location>
</feature>
<evidence type="ECO:0000256" key="5">
    <source>
        <dbReference type="ARBA" id="ARBA00023163"/>
    </source>
</evidence>
<dbReference type="Pfam" id="PF00010">
    <property type="entry name" value="HLH"/>
    <property type="match status" value="1"/>
</dbReference>
<dbReference type="PROSITE" id="PS50888">
    <property type="entry name" value="BHLH"/>
    <property type="match status" value="1"/>
</dbReference>
<dbReference type="FunFam" id="4.10.280.10:FF:000061">
    <property type="entry name" value="Transcription factor SPEECHLESS"/>
    <property type="match status" value="1"/>
</dbReference>
<gene>
    <name evidence="9" type="ORF">PVAP13_1NG142600</name>
</gene>
<keyword evidence="3" id="KW-0805">Transcription regulation</keyword>
<dbReference type="InterPro" id="IPR011598">
    <property type="entry name" value="bHLH_dom"/>
</dbReference>
<dbReference type="SMART" id="SM00353">
    <property type="entry name" value="HLH"/>
    <property type="match status" value="1"/>
</dbReference>
<feature type="compositionally biased region" description="Low complexity" evidence="7">
    <location>
        <begin position="185"/>
        <end position="200"/>
    </location>
</feature>
<dbReference type="Proteomes" id="UP000823388">
    <property type="component" value="Chromosome 1N"/>
</dbReference>